<keyword evidence="2" id="KW-0812">Transmembrane</keyword>
<evidence type="ECO:0000313" key="5">
    <source>
        <dbReference type="Proteomes" id="UP000034601"/>
    </source>
</evidence>
<dbReference type="AlphaFoldDB" id="A0A0G0WES9"/>
<dbReference type="InterPro" id="IPR032812">
    <property type="entry name" value="SbsA_Ig"/>
</dbReference>
<keyword evidence="2" id="KW-0472">Membrane</keyword>
<proteinExistence type="predicted"/>
<feature type="domain" description="SbsA Ig-like" evidence="3">
    <location>
        <begin position="51"/>
        <end position="150"/>
    </location>
</feature>
<protein>
    <recommendedName>
        <fullName evidence="3">SbsA Ig-like domain-containing protein</fullName>
    </recommendedName>
</protein>
<name>A0A0G0WES9_9BACT</name>
<evidence type="ECO:0000259" key="3">
    <source>
        <dbReference type="Pfam" id="PF13205"/>
    </source>
</evidence>
<evidence type="ECO:0000256" key="1">
    <source>
        <dbReference type="ARBA" id="ARBA00022729"/>
    </source>
</evidence>
<evidence type="ECO:0000313" key="4">
    <source>
        <dbReference type="EMBL" id="KKR82765.1"/>
    </source>
</evidence>
<comment type="caution">
    <text evidence="4">The sequence shown here is derived from an EMBL/GenBank/DDBJ whole genome shotgun (WGS) entry which is preliminary data.</text>
</comment>
<keyword evidence="1" id="KW-0732">Signal</keyword>
<sequence length="156" mass="17654">MSNLTFKQKIIAIVTTVGIILILIFQQGLYSKEAPVLDTQTSPTPTIETSAEPKILSTNPSPLEEAVFVPTQEFIEINLNQSLVNGPEFKIKFEPQIEYKTELTNQKKTAKIIFTKPLKLGQSYTLFISPDTKFEEGNRLSGEVVYHFRTIEYRGI</sequence>
<evidence type="ECO:0000256" key="2">
    <source>
        <dbReference type="SAM" id="Phobius"/>
    </source>
</evidence>
<dbReference type="Proteomes" id="UP000034601">
    <property type="component" value="Unassembled WGS sequence"/>
</dbReference>
<dbReference type="EMBL" id="LCAB01000009">
    <property type="protein sequence ID" value="KKR82765.1"/>
    <property type="molecule type" value="Genomic_DNA"/>
</dbReference>
<feature type="transmembrane region" description="Helical" evidence="2">
    <location>
        <begin position="6"/>
        <end position="25"/>
    </location>
</feature>
<accession>A0A0G0WES9</accession>
<dbReference type="Pfam" id="PF13205">
    <property type="entry name" value="Big_5"/>
    <property type="match status" value="1"/>
</dbReference>
<keyword evidence="2" id="KW-1133">Transmembrane helix</keyword>
<organism evidence="4 5">
    <name type="scientific">Candidatus Daviesbacteria bacterium GW2011_GWA2_40_9</name>
    <dbReference type="NCBI Taxonomy" id="1618424"/>
    <lineage>
        <taxon>Bacteria</taxon>
        <taxon>Candidatus Daviesiibacteriota</taxon>
    </lineage>
</organism>
<gene>
    <name evidence="4" type="ORF">UU29_C0009G0036</name>
</gene>
<reference evidence="4 5" key="1">
    <citation type="journal article" date="2015" name="Nature">
        <title>rRNA introns, odd ribosomes, and small enigmatic genomes across a large radiation of phyla.</title>
        <authorList>
            <person name="Brown C.T."/>
            <person name="Hug L.A."/>
            <person name="Thomas B.C."/>
            <person name="Sharon I."/>
            <person name="Castelle C.J."/>
            <person name="Singh A."/>
            <person name="Wilkins M.J."/>
            <person name="Williams K.H."/>
            <person name="Banfield J.F."/>
        </authorList>
    </citation>
    <scope>NUCLEOTIDE SEQUENCE [LARGE SCALE GENOMIC DNA]</scope>
</reference>